<evidence type="ECO:0000313" key="2">
    <source>
        <dbReference type="EMBL" id="KAK7513007.1"/>
    </source>
</evidence>
<reference evidence="2 3" key="1">
    <citation type="submission" date="2024-04" db="EMBL/GenBank/DDBJ databases">
        <title>Phyllosticta paracitricarpa is synonymous to the EU quarantine fungus P. citricarpa based on phylogenomic analyses.</title>
        <authorList>
            <consortium name="Lawrence Berkeley National Laboratory"/>
            <person name="Van Ingen-Buijs V.A."/>
            <person name="Van Westerhoven A.C."/>
            <person name="Haridas S."/>
            <person name="Skiadas P."/>
            <person name="Martin F."/>
            <person name="Groenewald J.Z."/>
            <person name="Crous P.W."/>
            <person name="Seidl M.F."/>
        </authorList>
    </citation>
    <scope>NUCLEOTIDE SEQUENCE [LARGE SCALE GENOMIC DNA]</scope>
    <source>
        <strain evidence="2 3">CBS 123371</strain>
    </source>
</reference>
<keyword evidence="3" id="KW-1185">Reference proteome</keyword>
<organism evidence="2 3">
    <name type="scientific">Phyllosticta citriasiana</name>
    <dbReference type="NCBI Taxonomy" id="595635"/>
    <lineage>
        <taxon>Eukaryota</taxon>
        <taxon>Fungi</taxon>
        <taxon>Dikarya</taxon>
        <taxon>Ascomycota</taxon>
        <taxon>Pezizomycotina</taxon>
        <taxon>Dothideomycetes</taxon>
        <taxon>Dothideomycetes incertae sedis</taxon>
        <taxon>Botryosphaeriales</taxon>
        <taxon>Phyllostictaceae</taxon>
        <taxon>Phyllosticta</taxon>
    </lineage>
</organism>
<feature type="compositionally biased region" description="Basic and acidic residues" evidence="1">
    <location>
        <begin position="197"/>
        <end position="208"/>
    </location>
</feature>
<name>A0ABR1KE20_9PEZI</name>
<dbReference type="Proteomes" id="UP001363622">
    <property type="component" value="Unassembled WGS sequence"/>
</dbReference>
<comment type="caution">
    <text evidence="2">The sequence shown here is derived from an EMBL/GenBank/DDBJ whole genome shotgun (WGS) entry which is preliminary data.</text>
</comment>
<accession>A0ABR1KE20</accession>
<dbReference type="EMBL" id="JBBPHU010000010">
    <property type="protein sequence ID" value="KAK7513007.1"/>
    <property type="molecule type" value="Genomic_DNA"/>
</dbReference>
<evidence type="ECO:0000313" key="3">
    <source>
        <dbReference type="Proteomes" id="UP001363622"/>
    </source>
</evidence>
<evidence type="ECO:0000256" key="1">
    <source>
        <dbReference type="SAM" id="MobiDB-lite"/>
    </source>
</evidence>
<sequence>MWNEWGDERHVKNCHKIAQHQRERERDKKGEVEESNEAGRIEAQDLLLLYLPTHMYVPTIHPISCSPAVRRRPPAPARAACRYGTAGGQPVHAFQPRKRQQGRIASEYGKRRVWVVPRNAELEGEERWKGKKAALNARRDGFFSELKVDEEEERKTKDETAPNQEKGQGEIAGKDRTKTPRDQPLPPSRMPCRSGKNQREKEREKKFSVGMDRIRQFWMCTSGKRAAR</sequence>
<gene>
    <name evidence="2" type="ORF">IWZ03DRAFT_43783</name>
</gene>
<feature type="region of interest" description="Disordered" evidence="1">
    <location>
        <begin position="146"/>
        <end position="208"/>
    </location>
</feature>
<feature type="compositionally biased region" description="Basic and acidic residues" evidence="1">
    <location>
        <begin position="1"/>
        <end position="11"/>
    </location>
</feature>
<feature type="region of interest" description="Disordered" evidence="1">
    <location>
        <begin position="1"/>
        <end position="37"/>
    </location>
</feature>
<protein>
    <submittedName>
        <fullName evidence="2">Uncharacterized protein</fullName>
    </submittedName>
</protein>
<proteinExistence type="predicted"/>
<feature type="compositionally biased region" description="Basic and acidic residues" evidence="1">
    <location>
        <begin position="172"/>
        <end position="181"/>
    </location>
</feature>
<feature type="compositionally biased region" description="Basic and acidic residues" evidence="1">
    <location>
        <begin position="20"/>
        <end position="37"/>
    </location>
</feature>